<protein>
    <recommendedName>
        <fullName evidence="10">Nuclear receptor domain-containing protein</fullName>
    </recommendedName>
</protein>
<dbReference type="Pfam" id="PF00105">
    <property type="entry name" value="zf-C4"/>
    <property type="match status" value="1"/>
</dbReference>
<feature type="compositionally biased region" description="Polar residues" evidence="9">
    <location>
        <begin position="61"/>
        <end position="86"/>
    </location>
</feature>
<dbReference type="AlphaFoldDB" id="A0A7R9KSS3"/>
<organism evidence="11">
    <name type="scientific">Medioppia subpectinata</name>
    <dbReference type="NCBI Taxonomy" id="1979941"/>
    <lineage>
        <taxon>Eukaryota</taxon>
        <taxon>Metazoa</taxon>
        <taxon>Ecdysozoa</taxon>
        <taxon>Arthropoda</taxon>
        <taxon>Chelicerata</taxon>
        <taxon>Arachnida</taxon>
        <taxon>Acari</taxon>
        <taxon>Acariformes</taxon>
        <taxon>Sarcoptiformes</taxon>
        <taxon>Oribatida</taxon>
        <taxon>Brachypylina</taxon>
        <taxon>Oppioidea</taxon>
        <taxon>Oppiidae</taxon>
        <taxon>Medioppia</taxon>
    </lineage>
</organism>
<dbReference type="GO" id="GO:0045944">
    <property type="term" value="P:positive regulation of transcription by RNA polymerase II"/>
    <property type="evidence" value="ECO:0007669"/>
    <property type="project" value="TreeGrafter"/>
</dbReference>
<keyword evidence="4" id="KW-0805">Transcription regulation</keyword>
<dbReference type="InterPro" id="IPR050234">
    <property type="entry name" value="Nuclear_hormone_rcpt_NR1"/>
</dbReference>
<evidence type="ECO:0000256" key="8">
    <source>
        <dbReference type="ARBA" id="ARBA00023242"/>
    </source>
</evidence>
<dbReference type="SMART" id="SM00399">
    <property type="entry name" value="ZnF_C4"/>
    <property type="match status" value="1"/>
</dbReference>
<dbReference type="InterPro" id="IPR035500">
    <property type="entry name" value="NHR-like_dom_sf"/>
</dbReference>
<feature type="region of interest" description="Disordered" evidence="9">
    <location>
        <begin position="50"/>
        <end position="87"/>
    </location>
</feature>
<dbReference type="InterPro" id="IPR001628">
    <property type="entry name" value="Znf_hrmn_rcpt"/>
</dbReference>
<evidence type="ECO:0000256" key="1">
    <source>
        <dbReference type="ARBA" id="ARBA00022723"/>
    </source>
</evidence>
<gene>
    <name evidence="11" type="ORF">OSB1V03_LOCUS7964</name>
</gene>
<accession>A0A7R9KSS3</accession>
<dbReference type="SUPFAM" id="SSF57716">
    <property type="entry name" value="Glucocorticoid receptor-like (DNA-binding domain)"/>
    <property type="match status" value="1"/>
</dbReference>
<evidence type="ECO:0000313" key="12">
    <source>
        <dbReference type="Proteomes" id="UP000759131"/>
    </source>
</evidence>
<reference evidence="11" key="1">
    <citation type="submission" date="2020-11" db="EMBL/GenBank/DDBJ databases">
        <authorList>
            <person name="Tran Van P."/>
        </authorList>
    </citation>
    <scope>NUCLEOTIDE SEQUENCE</scope>
</reference>
<keyword evidence="6" id="KW-0804">Transcription</keyword>
<keyword evidence="7" id="KW-0675">Receptor</keyword>
<dbReference type="PANTHER" id="PTHR24082:SF283">
    <property type="entry name" value="NUCLEAR HORMONE RECEPTOR HR96"/>
    <property type="match status" value="1"/>
</dbReference>
<dbReference type="GO" id="GO:0000122">
    <property type="term" value="P:negative regulation of transcription by RNA polymerase II"/>
    <property type="evidence" value="ECO:0007669"/>
    <property type="project" value="TreeGrafter"/>
</dbReference>
<dbReference type="SUPFAM" id="SSF48508">
    <property type="entry name" value="Nuclear receptor ligand-binding domain"/>
    <property type="match status" value="1"/>
</dbReference>
<keyword evidence="5" id="KW-0238">DNA-binding</keyword>
<dbReference type="Gene3D" id="1.10.565.10">
    <property type="entry name" value="Retinoid X Receptor"/>
    <property type="match status" value="1"/>
</dbReference>
<dbReference type="PANTHER" id="PTHR24082">
    <property type="entry name" value="NUCLEAR HORMONE RECEPTOR"/>
    <property type="match status" value="1"/>
</dbReference>
<dbReference type="InterPro" id="IPR013088">
    <property type="entry name" value="Znf_NHR/GATA"/>
</dbReference>
<dbReference type="GO" id="GO:0004879">
    <property type="term" value="F:nuclear receptor activity"/>
    <property type="evidence" value="ECO:0007669"/>
    <property type="project" value="TreeGrafter"/>
</dbReference>
<name>A0A7R9KSS3_9ACAR</name>
<dbReference type="GO" id="GO:0030154">
    <property type="term" value="P:cell differentiation"/>
    <property type="evidence" value="ECO:0007669"/>
    <property type="project" value="TreeGrafter"/>
</dbReference>
<dbReference type="EMBL" id="CAJPIZ010004819">
    <property type="protein sequence ID" value="CAG2107968.1"/>
    <property type="molecule type" value="Genomic_DNA"/>
</dbReference>
<evidence type="ECO:0000256" key="6">
    <source>
        <dbReference type="ARBA" id="ARBA00023163"/>
    </source>
</evidence>
<keyword evidence="3" id="KW-0862">Zinc</keyword>
<evidence type="ECO:0000313" key="11">
    <source>
        <dbReference type="EMBL" id="CAD7627538.1"/>
    </source>
</evidence>
<keyword evidence="1" id="KW-0479">Metal-binding</keyword>
<evidence type="ECO:0000256" key="7">
    <source>
        <dbReference type="ARBA" id="ARBA00023170"/>
    </source>
</evidence>
<dbReference type="GO" id="GO:0000978">
    <property type="term" value="F:RNA polymerase II cis-regulatory region sequence-specific DNA binding"/>
    <property type="evidence" value="ECO:0007669"/>
    <property type="project" value="TreeGrafter"/>
</dbReference>
<dbReference type="Gene3D" id="3.30.50.10">
    <property type="entry name" value="Erythroid Transcription Factor GATA-1, subunit A"/>
    <property type="match status" value="1"/>
</dbReference>
<dbReference type="GO" id="GO:0008270">
    <property type="term" value="F:zinc ion binding"/>
    <property type="evidence" value="ECO:0007669"/>
    <property type="project" value="UniProtKB-KW"/>
</dbReference>
<proteinExistence type="predicted"/>
<evidence type="ECO:0000256" key="5">
    <source>
        <dbReference type="ARBA" id="ARBA00023125"/>
    </source>
</evidence>
<evidence type="ECO:0000256" key="2">
    <source>
        <dbReference type="ARBA" id="ARBA00022771"/>
    </source>
</evidence>
<keyword evidence="12" id="KW-1185">Reference proteome</keyword>
<keyword evidence="8" id="KW-0539">Nucleus</keyword>
<evidence type="ECO:0000256" key="4">
    <source>
        <dbReference type="ARBA" id="ARBA00023015"/>
    </source>
</evidence>
<dbReference type="Proteomes" id="UP000759131">
    <property type="component" value="Unassembled WGS sequence"/>
</dbReference>
<sequence>MKCRFDDNCHINEITRRLCKKCRLKKCFAVGMKKEWILNDEQKKMRNNRIEENRKRKQSNHKNSLNGDQNSPQTETNSCDSNTNDNKINENVLKTGANLNLQPTHECNETIDTISDKSIICDNKQLDKNITTNSSQYNVISNTSSNCPIITLDDSSSDTTHDKSNTRCMAIDVMDYKSVERINSLYSFNPFECKLITELFDRRLLSDYPIASRDSMPATCLNDQIAMVKHSVVETGILKSAILYNADRECWDYIERDGRITGELKLEFFKGFKGRFYDLLKIYLNTFSIEFHQDLHIIELLIPIILFNPHQPNIINKNMVE</sequence>
<evidence type="ECO:0000259" key="10">
    <source>
        <dbReference type="PROSITE" id="PS51030"/>
    </source>
</evidence>
<keyword evidence="2" id="KW-0863">Zinc-finger</keyword>
<feature type="domain" description="Nuclear receptor" evidence="10">
    <location>
        <begin position="1"/>
        <end position="39"/>
    </location>
</feature>
<evidence type="ECO:0000256" key="9">
    <source>
        <dbReference type="SAM" id="MobiDB-lite"/>
    </source>
</evidence>
<evidence type="ECO:0000256" key="3">
    <source>
        <dbReference type="ARBA" id="ARBA00022833"/>
    </source>
</evidence>
<dbReference type="PROSITE" id="PS51030">
    <property type="entry name" value="NUCLEAR_REC_DBD_2"/>
    <property type="match status" value="1"/>
</dbReference>
<dbReference type="EMBL" id="OC859394">
    <property type="protein sequence ID" value="CAD7627538.1"/>
    <property type="molecule type" value="Genomic_DNA"/>
</dbReference>